<comment type="caution">
    <text evidence="2">The sequence shown here is derived from an EMBL/GenBank/DDBJ whole genome shotgun (WGS) entry which is preliminary data.</text>
</comment>
<proteinExistence type="predicted"/>
<sequence length="131" mass="15518">MEVLHQLQAELTQIQVELLRMSAAPNGSIEAMKRNALMVDFYKELKAFNEIHHDEPTQNEEEWELFEDNSSREEETQDLYIDEESQEEVYESRHHEISIVMSQLIKHDHTYEDLMWPTPPPQTLASFIHAH</sequence>
<dbReference type="Proteomes" id="UP001187192">
    <property type="component" value="Unassembled WGS sequence"/>
</dbReference>
<name>A0AA88EDT0_FICCA</name>
<evidence type="ECO:0000313" key="2">
    <source>
        <dbReference type="EMBL" id="GMN67469.1"/>
    </source>
</evidence>
<accession>A0AA88EDT0</accession>
<evidence type="ECO:0000313" key="3">
    <source>
        <dbReference type="Proteomes" id="UP001187192"/>
    </source>
</evidence>
<protein>
    <submittedName>
        <fullName evidence="2">Uncharacterized protein</fullName>
    </submittedName>
</protein>
<dbReference type="AlphaFoldDB" id="A0AA88EDT0"/>
<organism evidence="2 3">
    <name type="scientific">Ficus carica</name>
    <name type="common">Common fig</name>
    <dbReference type="NCBI Taxonomy" id="3494"/>
    <lineage>
        <taxon>Eukaryota</taxon>
        <taxon>Viridiplantae</taxon>
        <taxon>Streptophyta</taxon>
        <taxon>Embryophyta</taxon>
        <taxon>Tracheophyta</taxon>
        <taxon>Spermatophyta</taxon>
        <taxon>Magnoliopsida</taxon>
        <taxon>eudicotyledons</taxon>
        <taxon>Gunneridae</taxon>
        <taxon>Pentapetalae</taxon>
        <taxon>rosids</taxon>
        <taxon>fabids</taxon>
        <taxon>Rosales</taxon>
        <taxon>Moraceae</taxon>
        <taxon>Ficeae</taxon>
        <taxon>Ficus</taxon>
    </lineage>
</organism>
<dbReference type="EMBL" id="BTGU01000457">
    <property type="protein sequence ID" value="GMN67469.1"/>
    <property type="molecule type" value="Genomic_DNA"/>
</dbReference>
<feature type="compositionally biased region" description="Acidic residues" evidence="1">
    <location>
        <begin position="57"/>
        <end position="67"/>
    </location>
</feature>
<feature type="region of interest" description="Disordered" evidence="1">
    <location>
        <begin position="54"/>
        <end position="78"/>
    </location>
</feature>
<reference evidence="2" key="1">
    <citation type="submission" date="2023-07" db="EMBL/GenBank/DDBJ databases">
        <title>draft genome sequence of fig (Ficus carica).</title>
        <authorList>
            <person name="Takahashi T."/>
            <person name="Nishimura K."/>
        </authorList>
    </citation>
    <scope>NUCLEOTIDE SEQUENCE</scope>
</reference>
<keyword evidence="3" id="KW-1185">Reference proteome</keyword>
<gene>
    <name evidence="2" type="ORF">TIFTF001_036526</name>
</gene>
<evidence type="ECO:0000256" key="1">
    <source>
        <dbReference type="SAM" id="MobiDB-lite"/>
    </source>
</evidence>